<organism evidence="2 3">
    <name type="scientific">Cryptotermes secundus</name>
    <dbReference type="NCBI Taxonomy" id="105785"/>
    <lineage>
        <taxon>Eukaryota</taxon>
        <taxon>Metazoa</taxon>
        <taxon>Ecdysozoa</taxon>
        <taxon>Arthropoda</taxon>
        <taxon>Hexapoda</taxon>
        <taxon>Insecta</taxon>
        <taxon>Pterygota</taxon>
        <taxon>Neoptera</taxon>
        <taxon>Polyneoptera</taxon>
        <taxon>Dictyoptera</taxon>
        <taxon>Blattodea</taxon>
        <taxon>Blattoidea</taxon>
        <taxon>Termitoidae</taxon>
        <taxon>Kalotermitidae</taxon>
        <taxon>Cryptotermitinae</taxon>
        <taxon>Cryptotermes</taxon>
    </lineage>
</organism>
<accession>A0A2J7PV16</accession>
<feature type="compositionally biased region" description="Basic residues" evidence="1">
    <location>
        <begin position="76"/>
        <end position="86"/>
    </location>
</feature>
<proteinExistence type="predicted"/>
<feature type="non-terminal residue" evidence="2">
    <location>
        <position position="196"/>
    </location>
</feature>
<gene>
    <name evidence="2" type="ORF">B7P43_G00605</name>
</gene>
<dbReference type="STRING" id="105785.A0A2J7PV16"/>
<dbReference type="OrthoDB" id="310853at2759"/>
<dbReference type="GO" id="GO:0043111">
    <property type="term" value="P:replication fork arrest"/>
    <property type="evidence" value="ECO:0007669"/>
    <property type="project" value="TreeGrafter"/>
</dbReference>
<reference evidence="2 3" key="1">
    <citation type="submission" date="2017-12" db="EMBL/GenBank/DDBJ databases">
        <title>Hemimetabolous genomes reveal molecular basis of termite eusociality.</title>
        <authorList>
            <person name="Harrison M.C."/>
            <person name="Jongepier E."/>
            <person name="Robertson H.M."/>
            <person name="Arning N."/>
            <person name="Bitard-Feildel T."/>
            <person name="Chao H."/>
            <person name="Childers C.P."/>
            <person name="Dinh H."/>
            <person name="Doddapaneni H."/>
            <person name="Dugan S."/>
            <person name="Gowin J."/>
            <person name="Greiner C."/>
            <person name="Han Y."/>
            <person name="Hu H."/>
            <person name="Hughes D.S.T."/>
            <person name="Huylmans A.-K."/>
            <person name="Kemena C."/>
            <person name="Kremer L.P.M."/>
            <person name="Lee S.L."/>
            <person name="Lopez-Ezquerra A."/>
            <person name="Mallet L."/>
            <person name="Monroy-Kuhn J.M."/>
            <person name="Moser A."/>
            <person name="Murali S.C."/>
            <person name="Muzny D.M."/>
            <person name="Otani S."/>
            <person name="Piulachs M.-D."/>
            <person name="Poelchau M."/>
            <person name="Qu J."/>
            <person name="Schaub F."/>
            <person name="Wada-Katsumata A."/>
            <person name="Worley K.C."/>
            <person name="Xie Q."/>
            <person name="Ylla G."/>
            <person name="Poulsen M."/>
            <person name="Gibbs R.A."/>
            <person name="Schal C."/>
            <person name="Richards S."/>
            <person name="Belles X."/>
            <person name="Korb J."/>
            <person name="Bornberg-Bauer E."/>
        </authorList>
    </citation>
    <scope>NUCLEOTIDE SEQUENCE [LARGE SCALE GENOMIC DNA]</scope>
    <source>
        <tissue evidence="2">Whole body</tissue>
    </source>
</reference>
<dbReference type="GO" id="GO:0006281">
    <property type="term" value="P:DNA repair"/>
    <property type="evidence" value="ECO:0007669"/>
    <property type="project" value="TreeGrafter"/>
</dbReference>
<evidence type="ECO:0000313" key="3">
    <source>
        <dbReference type="Proteomes" id="UP000235965"/>
    </source>
</evidence>
<dbReference type="PANTHER" id="PTHR22940">
    <property type="entry name" value="TIMEOUT/TIMELESS-2"/>
    <property type="match status" value="1"/>
</dbReference>
<name>A0A2J7PV16_9NEOP</name>
<dbReference type="EMBL" id="NEVH01021187">
    <property type="protein sequence ID" value="PNF20164.1"/>
    <property type="molecule type" value="Genomic_DNA"/>
</dbReference>
<dbReference type="GO" id="GO:0031298">
    <property type="term" value="C:replication fork protection complex"/>
    <property type="evidence" value="ECO:0007669"/>
    <property type="project" value="TreeGrafter"/>
</dbReference>
<protein>
    <submittedName>
        <fullName evidence="2">Uncharacterized protein</fullName>
    </submittedName>
</protein>
<keyword evidence="3" id="KW-1185">Reference proteome</keyword>
<dbReference type="PANTHER" id="PTHR22940:SF4">
    <property type="entry name" value="PROTEIN TIMELESS HOMOLOG"/>
    <property type="match status" value="1"/>
</dbReference>
<feature type="region of interest" description="Disordered" evidence="1">
    <location>
        <begin position="76"/>
        <end position="99"/>
    </location>
</feature>
<dbReference type="GO" id="GO:0000076">
    <property type="term" value="P:DNA replication checkpoint signaling"/>
    <property type="evidence" value="ECO:0007669"/>
    <property type="project" value="TreeGrafter"/>
</dbReference>
<evidence type="ECO:0000256" key="1">
    <source>
        <dbReference type="SAM" id="MobiDB-lite"/>
    </source>
</evidence>
<dbReference type="GO" id="GO:0009649">
    <property type="term" value="P:entrainment of circadian clock"/>
    <property type="evidence" value="ECO:0007669"/>
    <property type="project" value="TreeGrafter"/>
</dbReference>
<dbReference type="GO" id="GO:0003677">
    <property type="term" value="F:DNA binding"/>
    <property type="evidence" value="ECO:0007669"/>
    <property type="project" value="TreeGrafter"/>
</dbReference>
<comment type="caution">
    <text evidence="2">The sequence shown here is derived from an EMBL/GenBank/DDBJ whole genome shotgun (WGS) entry which is preliminary data.</text>
</comment>
<dbReference type="AlphaFoldDB" id="A0A2J7PV16"/>
<dbReference type="InterPro" id="IPR044998">
    <property type="entry name" value="Timeless"/>
</dbReference>
<dbReference type="Proteomes" id="UP000235965">
    <property type="component" value="Unassembled WGS sequence"/>
</dbReference>
<sequence>MDKSDNSMIRESSKVIKSNIFYVVEYRELILTLLLNFDETKFTKSYLKDLIETAHIFMKLLEHFCTNRSIVVQRHTVSRKRKTKKSTPREQGATRSPEELWDELGPQISAVFQNDANIPSDIVPFDAASDKDMDEQKVDAMHKIQTLLRNQQFEEAIGLLRASREVWPENDSFGNANMAPEEEFMAVRDIFMADIQ</sequence>
<evidence type="ECO:0000313" key="2">
    <source>
        <dbReference type="EMBL" id="PNF20164.1"/>
    </source>
</evidence>
<dbReference type="InParanoid" id="A0A2J7PV16"/>